<protein>
    <submittedName>
        <fullName evidence="3">Fatty acid desaturase</fullName>
    </submittedName>
</protein>
<dbReference type="AlphaFoldDB" id="A0AA40WZG9"/>
<dbReference type="Pfam" id="PF00487">
    <property type="entry name" value="FA_desaturase"/>
    <property type="match status" value="1"/>
</dbReference>
<dbReference type="EMBL" id="JADMKS010000002">
    <property type="protein sequence ID" value="MBF6635951.1"/>
    <property type="molecule type" value="Genomic_DNA"/>
</dbReference>
<evidence type="ECO:0000256" key="1">
    <source>
        <dbReference type="SAM" id="Phobius"/>
    </source>
</evidence>
<dbReference type="CDD" id="cd03509">
    <property type="entry name" value="DesA_FADS-like"/>
    <property type="match status" value="1"/>
</dbReference>
<feature type="transmembrane region" description="Helical" evidence="1">
    <location>
        <begin position="207"/>
        <end position="227"/>
    </location>
</feature>
<name>A0AA40WZG9_9GAMM</name>
<accession>A0AA40WZG9</accession>
<dbReference type="GO" id="GO:0006629">
    <property type="term" value="P:lipid metabolic process"/>
    <property type="evidence" value="ECO:0007669"/>
    <property type="project" value="InterPro"/>
</dbReference>
<feature type="transmembrane region" description="Helical" evidence="1">
    <location>
        <begin position="82"/>
        <end position="101"/>
    </location>
</feature>
<feature type="transmembrane region" description="Helical" evidence="1">
    <location>
        <begin position="57"/>
        <end position="77"/>
    </location>
</feature>
<organism evidence="3 4">
    <name type="scientific">Rouxiella silvae</name>
    <dbReference type="NCBI Taxonomy" id="1646373"/>
    <lineage>
        <taxon>Bacteria</taxon>
        <taxon>Pseudomonadati</taxon>
        <taxon>Pseudomonadota</taxon>
        <taxon>Gammaproteobacteria</taxon>
        <taxon>Enterobacterales</taxon>
        <taxon>Yersiniaceae</taxon>
        <taxon>Rouxiella</taxon>
    </lineage>
</organism>
<evidence type="ECO:0000313" key="3">
    <source>
        <dbReference type="EMBL" id="MBF6635951.1"/>
    </source>
</evidence>
<sequence length="354" mass="41791">MRFKFVVITAQKLHFSLFNARQVTPRVSGKKSAHYLHPQQRDYIRHLSQSWLWRSELPTWTLVVVIYTGWFATLAYWQTLGLIPATLLLIWFTTWYMSLQHELIHGHPTRSPLFNQLLGLMPLAVWYPYGLYRDSHLQHHRDQHLTFPDEDPETYYFSPARWRRFSPLQRRIISIRNTFPGRVVLGPAIDIVQTFASMLKAFRRIDLKAMTMWLIHGVLLVAVFAWMHHVGFSILYFLLAVSYPALSLTKIRSFLEHKAADDPQARSAINEASLFWRLLFLNLNYHSVHHNLPGVPWYGLRKIYMQYRDGYLQLNQGFLVGGYREWLRRFLFRSVDVKAHPGQTSLSKEADNHE</sequence>
<dbReference type="InterPro" id="IPR005804">
    <property type="entry name" value="FA_desaturase_dom"/>
</dbReference>
<feature type="domain" description="Fatty acid desaturase" evidence="2">
    <location>
        <begin position="82"/>
        <end position="309"/>
    </location>
</feature>
<reference evidence="3" key="1">
    <citation type="submission" date="2020-11" db="EMBL/GenBank/DDBJ databases">
        <authorList>
            <person name="Lee S.D."/>
        </authorList>
    </citation>
    <scope>NUCLEOTIDE SEQUENCE</scope>
    <source>
        <strain evidence="3">SAP-2</strain>
    </source>
</reference>
<keyword evidence="1" id="KW-0472">Membrane</keyword>
<keyword evidence="1" id="KW-1133">Transmembrane helix</keyword>
<dbReference type="Proteomes" id="UP000705283">
    <property type="component" value="Unassembled WGS sequence"/>
</dbReference>
<keyword evidence="1" id="KW-0812">Transmembrane</keyword>
<comment type="caution">
    <text evidence="3">The sequence shown here is derived from an EMBL/GenBank/DDBJ whole genome shotgun (WGS) entry which is preliminary data.</text>
</comment>
<reference evidence="3" key="2">
    <citation type="submission" date="2022-09" db="EMBL/GenBank/DDBJ databases">
        <title>Rouxiella aceris sp. nov., isolated from tree sap and emended description of the genus Rhouxiella.</title>
        <authorList>
            <person name="Kim I.S."/>
        </authorList>
    </citation>
    <scope>NUCLEOTIDE SEQUENCE</scope>
    <source>
        <strain evidence="3">SAP-2</strain>
    </source>
</reference>
<gene>
    <name evidence="3" type="ORF">ITX54_04640</name>
</gene>
<evidence type="ECO:0000259" key="2">
    <source>
        <dbReference type="Pfam" id="PF00487"/>
    </source>
</evidence>
<evidence type="ECO:0000313" key="4">
    <source>
        <dbReference type="Proteomes" id="UP000705283"/>
    </source>
</evidence>
<proteinExistence type="predicted"/>